<name>A0A3B0G2C8_PSEPS</name>
<protein>
    <submittedName>
        <fullName evidence="1">Uncharacterized protein</fullName>
    </submittedName>
</protein>
<dbReference type="AlphaFoldDB" id="A0A3B0G2C8"/>
<dbReference type="EMBL" id="RBNH01000003">
    <property type="protein sequence ID" value="RKO26138.1"/>
    <property type="molecule type" value="Genomic_DNA"/>
</dbReference>
<evidence type="ECO:0000313" key="1">
    <source>
        <dbReference type="EMBL" id="RKO26138.1"/>
    </source>
</evidence>
<dbReference type="Proteomes" id="UP000273159">
    <property type="component" value="Unassembled WGS sequence"/>
</dbReference>
<proteinExistence type="predicted"/>
<organism evidence="1 2">
    <name type="scientific">Pseudarthrobacter phenanthrenivorans</name>
    <name type="common">Arthrobacter phenanthrenivorans</name>
    <dbReference type="NCBI Taxonomy" id="361575"/>
    <lineage>
        <taxon>Bacteria</taxon>
        <taxon>Bacillati</taxon>
        <taxon>Actinomycetota</taxon>
        <taxon>Actinomycetes</taxon>
        <taxon>Micrococcales</taxon>
        <taxon>Micrococcaceae</taxon>
        <taxon>Pseudarthrobacter</taxon>
    </lineage>
</organism>
<gene>
    <name evidence="1" type="ORF">D7Z96_05190</name>
</gene>
<reference evidence="1 2" key="1">
    <citation type="submission" date="2018-10" db="EMBL/GenBank/DDBJ databases">
        <title>Genome-guide identification and characterization of bacteria that degrade polycyclic aromatic hydrocarbons and resist hexavalent chromium simultaneously.</title>
        <authorList>
            <person name="Feng H."/>
        </authorList>
    </citation>
    <scope>NUCLEOTIDE SEQUENCE [LARGE SCALE GENOMIC DNA]</scope>
    <source>
        <strain evidence="1 2">J015</strain>
    </source>
</reference>
<reference evidence="2" key="2">
    <citation type="submission" date="2018-10" db="EMBL/GenBank/DDBJ databases">
        <authorList>
            <person name="Wang Y."/>
            <person name="Wang J."/>
            <person name="Yang X."/>
            <person name="Wang Z."/>
            <person name="Huang Y."/>
        </authorList>
    </citation>
    <scope>NUCLEOTIDE SEQUENCE [LARGE SCALE GENOMIC DNA]</scope>
    <source>
        <strain evidence="2">J015</strain>
    </source>
</reference>
<comment type="caution">
    <text evidence="1">The sequence shown here is derived from an EMBL/GenBank/DDBJ whole genome shotgun (WGS) entry which is preliminary data.</text>
</comment>
<sequence>MAGKADKAAAVMKDGGQKAKTAATKLYALAKDPETQAKAGKLFEDGKKMYRAATSPEAKEAYRKAAEVINKMRKK</sequence>
<accession>A0A3B0G2C8</accession>
<evidence type="ECO:0000313" key="2">
    <source>
        <dbReference type="Proteomes" id="UP000273159"/>
    </source>
</evidence>
<dbReference type="RefSeq" id="WP_120691796.1">
    <property type="nucleotide sequence ID" value="NZ_RBNH01000003.1"/>
</dbReference>